<feature type="transmembrane region" description="Helical" evidence="1">
    <location>
        <begin position="22"/>
        <end position="40"/>
    </location>
</feature>
<dbReference type="Pfam" id="PF03372">
    <property type="entry name" value="Exo_endo_phos"/>
    <property type="match status" value="1"/>
</dbReference>
<feature type="domain" description="Endonuclease/exonuclease/phosphatase" evidence="2">
    <location>
        <begin position="126"/>
        <end position="302"/>
    </location>
</feature>
<protein>
    <submittedName>
        <fullName evidence="3">Teicoplanin resistance protein VanJ</fullName>
    </submittedName>
</protein>
<proteinExistence type="predicted"/>
<dbReference type="SUPFAM" id="SSF56219">
    <property type="entry name" value="DNase I-like"/>
    <property type="match status" value="1"/>
</dbReference>
<sequence>MNLAVVADEPTRTRRRVRPADVVTVVVAALLAGVMLGHRALPGPAGSGLDSALPWLAVPILVLFAAAILSRRPVPVAAALTPVLVWTLMFGPDLTDRAAAGPHDLRVASLNLGAATVAGALDPLVDAAPDLIVLQEITTTNRPAVTARLSDAYPFRANAGTVAVFSRLPLSDTEPVDIQIGWTRALRTTVATPSGRVRVYAAHLASARAGRTAGRNRTLTALADVVRADPAPCLLLAGDLNTATTDRHFDVLAPLADTQEEAGAGFGFTWPARLPLVRPDHLLQRGMTTRRAWVIGAPGSDHRAVLADLDNNDQD</sequence>
<dbReference type="InterPro" id="IPR005135">
    <property type="entry name" value="Endo/exonuclease/phosphatase"/>
</dbReference>
<dbReference type="InterPro" id="IPR036691">
    <property type="entry name" value="Endo/exonu/phosph_ase_sf"/>
</dbReference>
<evidence type="ECO:0000313" key="4">
    <source>
        <dbReference type="Proteomes" id="UP000619479"/>
    </source>
</evidence>
<dbReference type="EMBL" id="BOMH01000024">
    <property type="protein sequence ID" value="GID65293.1"/>
    <property type="molecule type" value="Genomic_DNA"/>
</dbReference>
<name>A0A919IKW0_9ACTN</name>
<evidence type="ECO:0000259" key="2">
    <source>
        <dbReference type="Pfam" id="PF03372"/>
    </source>
</evidence>
<dbReference type="AlphaFoldDB" id="A0A919IKW0"/>
<accession>A0A919IKW0</accession>
<dbReference type="GO" id="GO:0003824">
    <property type="term" value="F:catalytic activity"/>
    <property type="evidence" value="ECO:0007669"/>
    <property type="project" value="InterPro"/>
</dbReference>
<reference evidence="3" key="1">
    <citation type="submission" date="2021-01" db="EMBL/GenBank/DDBJ databases">
        <title>Whole genome shotgun sequence of Actinoplanes cyaneus NBRC 14990.</title>
        <authorList>
            <person name="Komaki H."/>
            <person name="Tamura T."/>
        </authorList>
    </citation>
    <scope>NUCLEOTIDE SEQUENCE</scope>
    <source>
        <strain evidence="3">NBRC 14990</strain>
    </source>
</reference>
<dbReference type="RefSeq" id="WP_203741260.1">
    <property type="nucleotide sequence ID" value="NZ_BAAAUC010000018.1"/>
</dbReference>
<feature type="transmembrane region" description="Helical" evidence="1">
    <location>
        <begin position="52"/>
        <end position="69"/>
    </location>
</feature>
<gene>
    <name evidence="3" type="ORF">Acy02nite_31740</name>
</gene>
<keyword evidence="4" id="KW-1185">Reference proteome</keyword>
<keyword evidence="1" id="KW-0812">Transmembrane</keyword>
<dbReference type="Gene3D" id="3.60.10.10">
    <property type="entry name" value="Endonuclease/exonuclease/phosphatase"/>
    <property type="match status" value="1"/>
</dbReference>
<keyword evidence="1" id="KW-1133">Transmembrane helix</keyword>
<dbReference type="Proteomes" id="UP000619479">
    <property type="component" value="Unassembled WGS sequence"/>
</dbReference>
<comment type="caution">
    <text evidence="3">The sequence shown here is derived from an EMBL/GenBank/DDBJ whole genome shotgun (WGS) entry which is preliminary data.</text>
</comment>
<organism evidence="3 4">
    <name type="scientific">Actinoplanes cyaneus</name>
    <dbReference type="NCBI Taxonomy" id="52696"/>
    <lineage>
        <taxon>Bacteria</taxon>
        <taxon>Bacillati</taxon>
        <taxon>Actinomycetota</taxon>
        <taxon>Actinomycetes</taxon>
        <taxon>Micromonosporales</taxon>
        <taxon>Micromonosporaceae</taxon>
        <taxon>Actinoplanes</taxon>
    </lineage>
</organism>
<evidence type="ECO:0000313" key="3">
    <source>
        <dbReference type="EMBL" id="GID65293.1"/>
    </source>
</evidence>
<keyword evidence="1" id="KW-0472">Membrane</keyword>
<evidence type="ECO:0000256" key="1">
    <source>
        <dbReference type="SAM" id="Phobius"/>
    </source>
</evidence>